<dbReference type="AlphaFoldDB" id="A0A0L0TE57"/>
<feature type="region of interest" description="Disordered" evidence="1">
    <location>
        <begin position="87"/>
        <end position="118"/>
    </location>
</feature>
<dbReference type="EMBL" id="GG745384">
    <property type="protein sequence ID" value="KNE72874.1"/>
    <property type="molecule type" value="Genomic_DNA"/>
</dbReference>
<feature type="compositionally biased region" description="Basic and acidic residues" evidence="1">
    <location>
        <begin position="257"/>
        <end position="274"/>
    </location>
</feature>
<feature type="compositionally biased region" description="Basic residues" evidence="1">
    <location>
        <begin position="223"/>
        <end position="233"/>
    </location>
</feature>
<feature type="compositionally biased region" description="Pro residues" evidence="1">
    <location>
        <begin position="280"/>
        <end position="289"/>
    </location>
</feature>
<feature type="region of interest" description="Disordered" evidence="1">
    <location>
        <begin position="18"/>
        <end position="59"/>
    </location>
</feature>
<evidence type="ECO:0000313" key="2">
    <source>
        <dbReference type="EMBL" id="KNE72874.1"/>
    </source>
</evidence>
<evidence type="ECO:0000313" key="3">
    <source>
        <dbReference type="Proteomes" id="UP000054350"/>
    </source>
</evidence>
<feature type="compositionally biased region" description="Pro residues" evidence="1">
    <location>
        <begin position="44"/>
        <end position="54"/>
    </location>
</feature>
<organism evidence="2 3">
    <name type="scientific">Allomyces macrogynus (strain ATCC 38327)</name>
    <name type="common">Allomyces javanicus var. macrogynus</name>
    <dbReference type="NCBI Taxonomy" id="578462"/>
    <lineage>
        <taxon>Eukaryota</taxon>
        <taxon>Fungi</taxon>
        <taxon>Fungi incertae sedis</taxon>
        <taxon>Blastocladiomycota</taxon>
        <taxon>Blastocladiomycetes</taxon>
        <taxon>Blastocladiales</taxon>
        <taxon>Blastocladiaceae</taxon>
        <taxon>Allomyces</taxon>
    </lineage>
</organism>
<name>A0A0L0TE57_ALLM3</name>
<dbReference type="Proteomes" id="UP000054350">
    <property type="component" value="Unassembled WGS sequence"/>
</dbReference>
<protein>
    <submittedName>
        <fullName evidence="2">Uncharacterized protein</fullName>
    </submittedName>
</protein>
<feature type="compositionally biased region" description="Basic and acidic residues" evidence="1">
    <location>
        <begin position="238"/>
        <end position="250"/>
    </location>
</feature>
<gene>
    <name evidence="2" type="ORF">AMAG_16974</name>
</gene>
<proteinExistence type="predicted"/>
<accession>A0A0L0TE57</accession>
<feature type="region of interest" description="Disordered" evidence="1">
    <location>
        <begin position="151"/>
        <end position="328"/>
    </location>
</feature>
<evidence type="ECO:0000256" key="1">
    <source>
        <dbReference type="SAM" id="MobiDB-lite"/>
    </source>
</evidence>
<reference evidence="2 3" key="1">
    <citation type="submission" date="2009-11" db="EMBL/GenBank/DDBJ databases">
        <title>Annotation of Allomyces macrogynus ATCC 38327.</title>
        <authorList>
            <consortium name="The Broad Institute Genome Sequencing Platform"/>
            <person name="Russ C."/>
            <person name="Cuomo C."/>
            <person name="Burger G."/>
            <person name="Gray M.W."/>
            <person name="Holland P.W.H."/>
            <person name="King N."/>
            <person name="Lang F.B.F."/>
            <person name="Roger A.J."/>
            <person name="Ruiz-Trillo I."/>
            <person name="Young S.K."/>
            <person name="Zeng Q."/>
            <person name="Gargeya S."/>
            <person name="Fitzgerald M."/>
            <person name="Haas B."/>
            <person name="Abouelleil A."/>
            <person name="Alvarado L."/>
            <person name="Arachchi H.M."/>
            <person name="Berlin A."/>
            <person name="Chapman S.B."/>
            <person name="Gearin G."/>
            <person name="Goldberg J."/>
            <person name="Griggs A."/>
            <person name="Gujja S."/>
            <person name="Hansen M."/>
            <person name="Heiman D."/>
            <person name="Howarth C."/>
            <person name="Larimer J."/>
            <person name="Lui A."/>
            <person name="MacDonald P.J.P."/>
            <person name="McCowen C."/>
            <person name="Montmayeur A."/>
            <person name="Murphy C."/>
            <person name="Neiman D."/>
            <person name="Pearson M."/>
            <person name="Priest M."/>
            <person name="Roberts A."/>
            <person name="Saif S."/>
            <person name="Shea T."/>
            <person name="Sisk P."/>
            <person name="Stolte C."/>
            <person name="Sykes S."/>
            <person name="Wortman J."/>
            <person name="Nusbaum C."/>
            <person name="Birren B."/>
        </authorList>
    </citation>
    <scope>NUCLEOTIDE SEQUENCE [LARGE SCALE GENOMIC DNA]</scope>
    <source>
        <strain evidence="2 3">ATCC 38327</strain>
    </source>
</reference>
<reference evidence="3" key="2">
    <citation type="submission" date="2009-11" db="EMBL/GenBank/DDBJ databases">
        <title>The Genome Sequence of Allomyces macrogynus strain ATCC 38327.</title>
        <authorList>
            <consortium name="The Broad Institute Genome Sequencing Platform"/>
            <person name="Russ C."/>
            <person name="Cuomo C."/>
            <person name="Shea T."/>
            <person name="Young S.K."/>
            <person name="Zeng Q."/>
            <person name="Koehrsen M."/>
            <person name="Haas B."/>
            <person name="Borodovsky M."/>
            <person name="Guigo R."/>
            <person name="Alvarado L."/>
            <person name="Berlin A."/>
            <person name="Borenstein D."/>
            <person name="Chen Z."/>
            <person name="Engels R."/>
            <person name="Freedman E."/>
            <person name="Gellesch M."/>
            <person name="Goldberg J."/>
            <person name="Griggs A."/>
            <person name="Gujja S."/>
            <person name="Heiman D."/>
            <person name="Hepburn T."/>
            <person name="Howarth C."/>
            <person name="Jen D."/>
            <person name="Larson L."/>
            <person name="Lewis B."/>
            <person name="Mehta T."/>
            <person name="Park D."/>
            <person name="Pearson M."/>
            <person name="Roberts A."/>
            <person name="Saif S."/>
            <person name="Shenoy N."/>
            <person name="Sisk P."/>
            <person name="Stolte C."/>
            <person name="Sykes S."/>
            <person name="Walk T."/>
            <person name="White J."/>
            <person name="Yandava C."/>
            <person name="Burger G."/>
            <person name="Gray M.W."/>
            <person name="Holland P.W.H."/>
            <person name="King N."/>
            <person name="Lang F.B.F."/>
            <person name="Roger A.J."/>
            <person name="Ruiz-Trillo I."/>
            <person name="Lander E."/>
            <person name="Nusbaum C."/>
        </authorList>
    </citation>
    <scope>NUCLEOTIDE SEQUENCE [LARGE SCALE GENOMIC DNA]</scope>
    <source>
        <strain evidence="3">ATCC 38327</strain>
    </source>
</reference>
<dbReference type="VEuPathDB" id="FungiDB:AMAG_16974"/>
<keyword evidence="3" id="KW-1185">Reference proteome</keyword>
<dbReference type="OrthoDB" id="10496660at2759"/>
<sequence>MPGNPDLLHEYVATQRALVAHGPSGGHAPPWPGSSPPSAAAPAAPAPAPAPPARPAGTTRRVTAVRRVVSLDIVAAHYGVDDIDVHSSVSQARTRKRIDAPRPFPPPPTAPEDAEEGMDAKGIFDKARSAPAAAAAAPAVPADLAAIATHEPGIGRHLPKARDRDRDAAAGAASRSRSQSRDHIQDKAKAKEHKIESEGARDDPDEDKADDVVGRARDGGAATRKKDRGRRAQVPRPARRDSNPAPRRVEAPVLFDDGVREDEVMDGIEKDAHGALEPSLTPPPPPPPHAPRRSLRTSSTRSVPAARAKRDDREPAHVGNQRTSTVSDRITRRDVAPVRHTTPPTTAMVDAEVQMSPRPLALDRDGSDDQDHHHVADRLIIAHPPPPSSHAEWPAWMDDADIVDPEVEWPRSAAERTEMSPTAGLIRELEDATRTIAGSKTHFMEMVEDDGAGMEDQPAGPTWDGAAWEGPADDVVNKPSEVDWREPLYLSGLVPRPPPLPSLMTYLHAAPGVLSEYDSSWDVTMGDEVDHKYEWSHLATQSSWAVPYETRRPTRAAWANFPAGPGSPVTEYAGNSRAPPFSQQLPPRTDGWGAYVPARIVASTEGRRALPPSRSDPAAALAFRYRKHRLY</sequence>
<feature type="compositionally biased region" description="Low complexity" evidence="1">
    <location>
        <begin position="19"/>
        <end position="28"/>
    </location>
</feature>
<feature type="compositionally biased region" description="Basic and acidic residues" evidence="1">
    <location>
        <begin position="179"/>
        <end position="202"/>
    </location>
</feature>